<proteinExistence type="predicted"/>
<reference evidence="1" key="1">
    <citation type="submission" date="2013-07" db="EMBL/GenBank/DDBJ databases">
        <title>Sub-species coevolution in mutualistic symbiosis.</title>
        <authorList>
            <person name="Murfin K."/>
            <person name="Klassen J."/>
            <person name="Lee M."/>
            <person name="Forst S."/>
            <person name="Stock P."/>
            <person name="Goodrich-Blair H."/>
        </authorList>
    </citation>
    <scope>NUCLEOTIDE SEQUENCE [LARGE SCALE GENOMIC DNA]</scope>
    <source>
        <strain evidence="1">Puntauvense</strain>
    </source>
</reference>
<protein>
    <submittedName>
        <fullName evidence="1">Uncharacterized protein</fullName>
    </submittedName>
</protein>
<dbReference type="Proteomes" id="UP000028511">
    <property type="component" value="Unassembled WGS sequence"/>
</dbReference>
<name>A0A077NDB7_XENBV</name>
<dbReference type="AlphaFoldDB" id="A0A077NDB7"/>
<dbReference type="HOGENOM" id="CLU_179249_1_0_6"/>
<dbReference type="EMBL" id="CBSW010000154">
    <property type="protein sequence ID" value="CDG96899.1"/>
    <property type="molecule type" value="Genomic_DNA"/>
</dbReference>
<accession>A0A077NDB7</accession>
<gene>
    <name evidence="1" type="ORF">XBP1_2370003</name>
</gene>
<organism evidence="1">
    <name type="scientific">Xenorhabdus bovienii str. puntauvense</name>
    <dbReference type="NCBI Taxonomy" id="1398201"/>
    <lineage>
        <taxon>Bacteria</taxon>
        <taxon>Pseudomonadati</taxon>
        <taxon>Pseudomonadota</taxon>
        <taxon>Gammaproteobacteria</taxon>
        <taxon>Enterobacterales</taxon>
        <taxon>Morganellaceae</taxon>
        <taxon>Xenorhabdus</taxon>
    </lineage>
</organism>
<comment type="caution">
    <text evidence="1">The sequence shown here is derived from an EMBL/GenBank/DDBJ whole genome shotgun (WGS) entry which is preliminary data.</text>
</comment>
<evidence type="ECO:0000313" key="1">
    <source>
        <dbReference type="EMBL" id="CDG96899.1"/>
    </source>
</evidence>
<dbReference type="RefSeq" id="WP_038188583.1">
    <property type="nucleotide sequence ID" value="NZ_CAWLWN010000203.1"/>
</dbReference>
<sequence length="66" mass="7767">MLHVADYPQMKQIAWYLKDDAELDEKEALAFYERNWKYVEPEALEPHEKALIDKLVKEYGGGILNV</sequence>